<evidence type="ECO:0000256" key="1">
    <source>
        <dbReference type="SAM" id="SignalP"/>
    </source>
</evidence>
<dbReference type="RefSeq" id="XP_008613961.1">
    <property type="nucleotide sequence ID" value="XM_008615739.1"/>
</dbReference>
<evidence type="ECO:0000313" key="4">
    <source>
        <dbReference type="Proteomes" id="UP000030762"/>
    </source>
</evidence>
<dbReference type="InterPro" id="IPR005079">
    <property type="entry name" value="Peptidase_C45_hydrolase"/>
</dbReference>
<dbReference type="InterPro" id="IPR047801">
    <property type="entry name" value="Peptidase_C45"/>
</dbReference>
<dbReference type="Pfam" id="PF03417">
    <property type="entry name" value="AAT"/>
    <property type="match status" value="1"/>
</dbReference>
<dbReference type="PANTHER" id="PTHR34180">
    <property type="entry name" value="PEPTIDASE C45"/>
    <property type="match status" value="1"/>
</dbReference>
<gene>
    <name evidence="3" type="ORF">SDRG_09787</name>
</gene>
<accession>T0QFW6</accession>
<proteinExistence type="predicted"/>
<evidence type="ECO:0000313" key="3">
    <source>
        <dbReference type="EMBL" id="EQC32460.1"/>
    </source>
</evidence>
<reference evidence="3 4" key="1">
    <citation type="submission" date="2012-04" db="EMBL/GenBank/DDBJ databases">
        <title>The Genome Sequence of Saprolegnia declina VS20.</title>
        <authorList>
            <consortium name="The Broad Institute Genome Sequencing Platform"/>
            <person name="Russ C."/>
            <person name="Nusbaum C."/>
            <person name="Tyler B."/>
            <person name="van West P."/>
            <person name="Dieguez-Uribeondo J."/>
            <person name="de Bruijn I."/>
            <person name="Tripathy S."/>
            <person name="Jiang R."/>
            <person name="Young S.K."/>
            <person name="Zeng Q."/>
            <person name="Gargeya S."/>
            <person name="Fitzgerald M."/>
            <person name="Haas B."/>
            <person name="Abouelleil A."/>
            <person name="Alvarado L."/>
            <person name="Arachchi H.M."/>
            <person name="Berlin A."/>
            <person name="Chapman S.B."/>
            <person name="Goldberg J."/>
            <person name="Griggs A."/>
            <person name="Gujja S."/>
            <person name="Hansen M."/>
            <person name="Howarth C."/>
            <person name="Imamovic A."/>
            <person name="Larimer J."/>
            <person name="McCowen C."/>
            <person name="Montmayeur A."/>
            <person name="Murphy C."/>
            <person name="Neiman D."/>
            <person name="Pearson M."/>
            <person name="Priest M."/>
            <person name="Roberts A."/>
            <person name="Saif S."/>
            <person name="Shea T."/>
            <person name="Sisk P."/>
            <person name="Sykes S."/>
            <person name="Wortman J."/>
            <person name="Nusbaum C."/>
            <person name="Birren B."/>
        </authorList>
    </citation>
    <scope>NUCLEOTIDE SEQUENCE [LARGE SCALE GENOMIC DNA]</scope>
    <source>
        <strain evidence="3 4">VS20</strain>
    </source>
</reference>
<dbReference type="Proteomes" id="UP000030762">
    <property type="component" value="Unassembled WGS sequence"/>
</dbReference>
<dbReference type="PANTHER" id="PTHR34180:SF1">
    <property type="entry name" value="BETA-ALANYL-DOPAMINE_CARCININE HYDROLASE"/>
    <property type="match status" value="1"/>
</dbReference>
<name>T0QFW6_SAPDV</name>
<protein>
    <recommendedName>
        <fullName evidence="2">Peptidase C45 hydrolase domain-containing protein</fullName>
    </recommendedName>
</protein>
<dbReference type="InParanoid" id="T0QFW6"/>
<dbReference type="EMBL" id="JH767163">
    <property type="protein sequence ID" value="EQC32460.1"/>
    <property type="molecule type" value="Genomic_DNA"/>
</dbReference>
<dbReference type="OrthoDB" id="189997at2759"/>
<evidence type="ECO:0000259" key="2">
    <source>
        <dbReference type="Pfam" id="PF03417"/>
    </source>
</evidence>
<keyword evidence="4" id="KW-1185">Reference proteome</keyword>
<dbReference type="Gene3D" id="3.60.60.10">
    <property type="entry name" value="Penicillin V Acylase, Chain A"/>
    <property type="match status" value="1"/>
</dbReference>
<dbReference type="Gene3D" id="1.10.10.2120">
    <property type="match status" value="1"/>
</dbReference>
<sequence length="407" mass="44817">MRMIGLLLLALVAAAVADDAYTLPWFQYEGDSHYEFGLALGEHFRETIQARVAATTALQATLLPFYATPAGEAIYNTYLATHNRTFPAYVEEVLGMAHGSAVAFSTLFILNIIEEYTTSMRVALTDDWLRPAPAVHCTDIVLHTTNTCVVAHNEDSGLADVNRTAVVTAKIQGNAWFTAYTYLGDLPSGAFGANDNGVAFSLNYVEPLDIDSNGLGRGFVSRDLLAARSYEDAIARVTQPNQATGHNIQLMDTVHGSVANIEVASFNRSVVTEIAAGDPTFFHTNQYQTLLLRQPMSPSSFHRLRRYRHLTPPRTIQALLNVLGDQGDPSYPIFHDATSHAAGELSNWTLLTVIFDVLNRKAYFLQPQVNPRVASVIMVLDLRNVNHVQVLRSVQERVDAAARLLQL</sequence>
<feature type="chain" id="PRO_5004569830" description="Peptidase C45 hydrolase domain-containing protein" evidence="1">
    <location>
        <begin position="18"/>
        <end position="407"/>
    </location>
</feature>
<dbReference type="eggNOG" id="ENOG502QU2R">
    <property type="taxonomic scope" value="Eukaryota"/>
</dbReference>
<dbReference type="GeneID" id="19950514"/>
<feature type="domain" description="Peptidase C45 hydrolase" evidence="2">
    <location>
        <begin position="146"/>
        <end position="365"/>
    </location>
</feature>
<dbReference type="VEuPathDB" id="FungiDB:SDRG_09787"/>
<dbReference type="InterPro" id="IPR047794">
    <property type="entry name" value="C45_proenzyme-like"/>
</dbReference>
<dbReference type="AlphaFoldDB" id="T0QFW6"/>
<dbReference type="NCBIfam" id="NF040521">
    <property type="entry name" value="C45_proenzyme"/>
    <property type="match status" value="1"/>
</dbReference>
<keyword evidence="1" id="KW-0732">Signal</keyword>
<dbReference type="STRING" id="1156394.T0QFW6"/>
<dbReference type="OMA" id="DKYPIYM"/>
<feature type="signal peptide" evidence="1">
    <location>
        <begin position="1"/>
        <end position="17"/>
    </location>
</feature>
<organism evidence="3 4">
    <name type="scientific">Saprolegnia diclina (strain VS20)</name>
    <dbReference type="NCBI Taxonomy" id="1156394"/>
    <lineage>
        <taxon>Eukaryota</taxon>
        <taxon>Sar</taxon>
        <taxon>Stramenopiles</taxon>
        <taxon>Oomycota</taxon>
        <taxon>Saprolegniomycetes</taxon>
        <taxon>Saprolegniales</taxon>
        <taxon>Saprolegniaceae</taxon>
        <taxon>Saprolegnia</taxon>
    </lineage>
</organism>